<keyword evidence="3 8" id="KW-0812">Transmembrane</keyword>
<comment type="subcellular location">
    <subcellularLocation>
        <location evidence="1">Membrane</location>
    </subcellularLocation>
</comment>
<protein>
    <recommendedName>
        <fullName evidence="10">Succinate dehydrogenase</fullName>
    </recommendedName>
</protein>
<dbReference type="InterPro" id="IPR000701">
    <property type="entry name" value="SuccDH_FuR_B_TM-su"/>
</dbReference>
<evidence type="ECO:0000256" key="3">
    <source>
        <dbReference type="ARBA" id="ARBA00022692"/>
    </source>
</evidence>
<dbReference type="AlphaFoldDB" id="A0A7J3X922"/>
<organism evidence="9">
    <name type="scientific">Thermofilum pendens</name>
    <dbReference type="NCBI Taxonomy" id="2269"/>
    <lineage>
        <taxon>Archaea</taxon>
        <taxon>Thermoproteota</taxon>
        <taxon>Thermoprotei</taxon>
        <taxon>Thermofilales</taxon>
        <taxon>Thermofilaceae</taxon>
        <taxon>Thermofilum</taxon>
    </lineage>
</organism>
<reference evidence="9" key="1">
    <citation type="journal article" date="2020" name="mSystems">
        <title>Genome- and Community-Level Interaction Insights into Carbon Utilization and Element Cycling Functions of Hydrothermarchaeota in Hydrothermal Sediment.</title>
        <authorList>
            <person name="Zhou Z."/>
            <person name="Liu Y."/>
            <person name="Xu W."/>
            <person name="Pan J."/>
            <person name="Luo Z.H."/>
            <person name="Li M."/>
        </authorList>
    </citation>
    <scope>NUCLEOTIDE SEQUENCE [LARGE SCALE GENOMIC DNA]</scope>
    <source>
        <strain evidence="9">SpSt-1125</strain>
    </source>
</reference>
<dbReference type="Gene3D" id="1.20.1300.10">
    <property type="entry name" value="Fumarate reductase/succinate dehydrogenase, transmembrane subunit"/>
    <property type="match status" value="1"/>
</dbReference>
<evidence type="ECO:0000256" key="2">
    <source>
        <dbReference type="ARBA" id="ARBA00022617"/>
    </source>
</evidence>
<evidence type="ECO:0000256" key="8">
    <source>
        <dbReference type="SAM" id="Phobius"/>
    </source>
</evidence>
<sequence>MLSRWCRLGLREALGSWLRVRGRSAEHVSFAVRRLAGVVLAIYLVVHIVDISTLLLGEHAYNTLLQVFASPLGLVFDIVLWALLVLHGALGLYSALVEAGLFLERRKLLLALAWAAALFFIAVGVVVILYVMG</sequence>
<evidence type="ECO:0008006" key="10">
    <source>
        <dbReference type="Google" id="ProtNLM"/>
    </source>
</evidence>
<name>A0A7J3X922_THEPE</name>
<evidence type="ECO:0000256" key="7">
    <source>
        <dbReference type="ARBA" id="ARBA00023136"/>
    </source>
</evidence>
<evidence type="ECO:0000256" key="5">
    <source>
        <dbReference type="ARBA" id="ARBA00022989"/>
    </source>
</evidence>
<dbReference type="InterPro" id="IPR034804">
    <property type="entry name" value="SQR/QFR_C/D"/>
</dbReference>
<feature type="transmembrane region" description="Helical" evidence="8">
    <location>
        <begin position="108"/>
        <end position="132"/>
    </location>
</feature>
<dbReference type="Pfam" id="PF01127">
    <property type="entry name" value="Sdh_cyt"/>
    <property type="match status" value="1"/>
</dbReference>
<dbReference type="SUPFAM" id="SSF81343">
    <property type="entry name" value="Fumarate reductase respiratory complex transmembrane subunits"/>
    <property type="match status" value="1"/>
</dbReference>
<proteinExistence type="predicted"/>
<evidence type="ECO:0000256" key="4">
    <source>
        <dbReference type="ARBA" id="ARBA00022723"/>
    </source>
</evidence>
<evidence type="ECO:0000313" key="9">
    <source>
        <dbReference type="EMBL" id="HHP05693.1"/>
    </source>
</evidence>
<evidence type="ECO:0000256" key="1">
    <source>
        <dbReference type="ARBA" id="ARBA00004370"/>
    </source>
</evidence>
<keyword evidence="2" id="KW-0349">Heme</keyword>
<dbReference type="EMBL" id="DRZM01000225">
    <property type="protein sequence ID" value="HHP05693.1"/>
    <property type="molecule type" value="Genomic_DNA"/>
</dbReference>
<feature type="transmembrane region" description="Helical" evidence="8">
    <location>
        <begin position="68"/>
        <end position="96"/>
    </location>
</feature>
<keyword evidence="4" id="KW-0479">Metal-binding</keyword>
<dbReference type="GO" id="GO:0016020">
    <property type="term" value="C:membrane"/>
    <property type="evidence" value="ECO:0007669"/>
    <property type="project" value="UniProtKB-SubCell"/>
</dbReference>
<dbReference type="GO" id="GO:0046872">
    <property type="term" value="F:metal ion binding"/>
    <property type="evidence" value="ECO:0007669"/>
    <property type="project" value="UniProtKB-KW"/>
</dbReference>
<keyword evidence="6" id="KW-0408">Iron</keyword>
<comment type="caution">
    <text evidence="9">The sequence shown here is derived from an EMBL/GenBank/DDBJ whole genome shotgun (WGS) entry which is preliminary data.</text>
</comment>
<keyword evidence="7 8" id="KW-0472">Membrane</keyword>
<accession>A0A7J3X922</accession>
<feature type="transmembrane region" description="Helical" evidence="8">
    <location>
        <begin position="35"/>
        <end position="56"/>
    </location>
</feature>
<evidence type="ECO:0000256" key="6">
    <source>
        <dbReference type="ARBA" id="ARBA00023004"/>
    </source>
</evidence>
<keyword evidence="5 8" id="KW-1133">Transmembrane helix</keyword>
<gene>
    <name evidence="9" type="ORF">ENM88_08140</name>
</gene>